<organism evidence="3 4">
    <name type="scientific">Albidovulum litorale</name>
    <dbReference type="NCBI Taxonomy" id="2984134"/>
    <lineage>
        <taxon>Bacteria</taxon>
        <taxon>Pseudomonadati</taxon>
        <taxon>Pseudomonadota</taxon>
        <taxon>Alphaproteobacteria</taxon>
        <taxon>Rhodobacterales</taxon>
        <taxon>Paracoccaceae</taxon>
        <taxon>Albidovulum</taxon>
    </lineage>
</organism>
<comment type="caution">
    <text evidence="3">The sequence shown here is derived from an EMBL/GenBank/DDBJ whole genome shotgun (WGS) entry which is preliminary data.</text>
</comment>
<dbReference type="Proteomes" id="UP001652564">
    <property type="component" value="Unassembled WGS sequence"/>
</dbReference>
<dbReference type="EMBL" id="JAOWKZ010000001">
    <property type="protein sequence ID" value="MCV2871025.1"/>
    <property type="molecule type" value="Genomic_DNA"/>
</dbReference>
<reference evidence="3 4" key="1">
    <citation type="submission" date="2022-10" db="EMBL/GenBank/DDBJ databases">
        <title>Defluviimonas sp. nov., isolated from ocean surface sediments.</title>
        <authorList>
            <person name="He W."/>
            <person name="Wang L."/>
            <person name="Zhang D.-F."/>
        </authorList>
    </citation>
    <scope>NUCLEOTIDE SEQUENCE [LARGE SCALE GENOMIC DNA]</scope>
    <source>
        <strain evidence="3 4">WL0050</strain>
    </source>
</reference>
<dbReference type="InterPro" id="IPR035437">
    <property type="entry name" value="SNase_OB-fold_sf"/>
</dbReference>
<evidence type="ECO:0000313" key="3">
    <source>
        <dbReference type="EMBL" id="MCV2871025.1"/>
    </source>
</evidence>
<dbReference type="SUPFAM" id="SSF50199">
    <property type="entry name" value="Staphylococcal nuclease"/>
    <property type="match status" value="1"/>
</dbReference>
<gene>
    <name evidence="3" type="ORF">OEZ71_01820</name>
</gene>
<feature type="transmembrane region" description="Helical" evidence="1">
    <location>
        <begin position="40"/>
        <end position="60"/>
    </location>
</feature>
<dbReference type="RefSeq" id="WP_263738218.1">
    <property type="nucleotide sequence ID" value="NZ_JAOWKZ010000001.1"/>
</dbReference>
<sequence>MARRNNNVVRYSRDYRRQPKWNMGLPPRRRRGVRLADPRFYLRAVIVVGALGLVVLPGVADATLSVIRPLSAENGSCRIYQVVDGDTVRMWCPVRGNVSARLKGFDTPELFSPQCASELAAAVTAKWALRLILWQADEVRIVREGTDRYDRALVTVFIDGAPLARRMIADGHARPYGGGVRQTWCA</sequence>
<accession>A0ABT2ZIR4</accession>
<keyword evidence="4" id="KW-1185">Reference proteome</keyword>
<evidence type="ECO:0000256" key="1">
    <source>
        <dbReference type="SAM" id="Phobius"/>
    </source>
</evidence>
<evidence type="ECO:0000259" key="2">
    <source>
        <dbReference type="PROSITE" id="PS50830"/>
    </source>
</evidence>
<dbReference type="PROSITE" id="PS50830">
    <property type="entry name" value="TNASE_3"/>
    <property type="match status" value="1"/>
</dbReference>
<protein>
    <submittedName>
        <fullName evidence="3">Thermonuclease family protein</fullName>
    </submittedName>
</protein>
<keyword evidence="1" id="KW-0472">Membrane</keyword>
<evidence type="ECO:0000313" key="4">
    <source>
        <dbReference type="Proteomes" id="UP001652564"/>
    </source>
</evidence>
<keyword evidence="1" id="KW-0812">Transmembrane</keyword>
<dbReference type="SMART" id="SM00318">
    <property type="entry name" value="SNc"/>
    <property type="match status" value="1"/>
</dbReference>
<dbReference type="Pfam" id="PF00565">
    <property type="entry name" value="SNase"/>
    <property type="match status" value="1"/>
</dbReference>
<keyword evidence="1" id="KW-1133">Transmembrane helix</keyword>
<feature type="domain" description="TNase-like" evidence="2">
    <location>
        <begin position="73"/>
        <end position="176"/>
    </location>
</feature>
<dbReference type="InterPro" id="IPR016071">
    <property type="entry name" value="Staphylococal_nuclease_OB-fold"/>
</dbReference>
<name>A0ABT2ZIR4_9RHOB</name>
<dbReference type="Gene3D" id="2.40.50.90">
    <property type="match status" value="1"/>
</dbReference>
<proteinExistence type="predicted"/>